<feature type="signal peptide" evidence="8">
    <location>
        <begin position="1"/>
        <end position="28"/>
    </location>
</feature>
<dbReference type="PANTHER" id="PTHR40980:SF3">
    <property type="entry name" value="TONB-DEPENDENT RECEPTOR-LIKE BETA-BARREL DOMAIN-CONTAINING PROTEIN"/>
    <property type="match status" value="1"/>
</dbReference>
<gene>
    <name evidence="10" type="ORF">C8J26_3398</name>
</gene>
<keyword evidence="7" id="KW-0798">TonB box</keyword>
<dbReference type="InterPro" id="IPR036942">
    <property type="entry name" value="Beta-barrel_TonB_sf"/>
</dbReference>
<evidence type="ECO:0000256" key="6">
    <source>
        <dbReference type="ARBA" id="ARBA00023237"/>
    </source>
</evidence>
<keyword evidence="4" id="KW-0408">Iron</keyword>
<dbReference type="InterPro" id="IPR010104">
    <property type="entry name" value="TonB_rcpt_bac"/>
</dbReference>
<comment type="subcellular location">
    <subcellularLocation>
        <location evidence="1 7">Cell outer membrane</location>
    </subcellularLocation>
</comment>
<dbReference type="Gene3D" id="2.40.170.20">
    <property type="entry name" value="TonB-dependent receptor, beta-barrel domain"/>
    <property type="match status" value="1"/>
</dbReference>
<dbReference type="Gene3D" id="2.170.130.10">
    <property type="entry name" value="TonB-dependent receptor, plug domain"/>
    <property type="match status" value="1"/>
</dbReference>
<feature type="chain" id="PRO_5015421205" evidence="8">
    <location>
        <begin position="29"/>
        <end position="998"/>
    </location>
</feature>
<evidence type="ECO:0000259" key="9">
    <source>
        <dbReference type="SMART" id="SM00965"/>
    </source>
</evidence>
<keyword evidence="11" id="KW-1185">Reference proteome</keyword>
<dbReference type="Pfam" id="PF07715">
    <property type="entry name" value="Plug"/>
    <property type="match status" value="1"/>
</dbReference>
<dbReference type="EMBL" id="QAOG01000006">
    <property type="protein sequence ID" value="PTQ59071.1"/>
    <property type="molecule type" value="Genomic_DNA"/>
</dbReference>
<dbReference type="Proteomes" id="UP000244189">
    <property type="component" value="Unassembled WGS sequence"/>
</dbReference>
<dbReference type="AlphaFoldDB" id="A0A2T5GIC8"/>
<keyword evidence="2" id="KW-0813">Transport</keyword>
<dbReference type="GO" id="GO:0006826">
    <property type="term" value="P:iron ion transport"/>
    <property type="evidence" value="ECO:0007669"/>
    <property type="project" value="UniProtKB-KW"/>
</dbReference>
<dbReference type="PANTHER" id="PTHR40980">
    <property type="entry name" value="PLUG DOMAIN-CONTAINING PROTEIN"/>
    <property type="match status" value="1"/>
</dbReference>
<evidence type="ECO:0000256" key="5">
    <source>
        <dbReference type="ARBA" id="ARBA00023136"/>
    </source>
</evidence>
<comment type="caution">
    <text evidence="10">The sequence shown here is derived from an EMBL/GenBank/DDBJ whole genome shotgun (WGS) entry which is preliminary data.</text>
</comment>
<dbReference type="CDD" id="cd01347">
    <property type="entry name" value="ligand_gated_channel"/>
    <property type="match status" value="1"/>
</dbReference>
<keyword evidence="10" id="KW-0675">Receptor</keyword>
<evidence type="ECO:0000256" key="4">
    <source>
        <dbReference type="ARBA" id="ARBA00023004"/>
    </source>
</evidence>
<accession>A0A2T5GIC8</accession>
<evidence type="ECO:0000256" key="3">
    <source>
        <dbReference type="ARBA" id="ARBA00022496"/>
    </source>
</evidence>
<proteinExistence type="inferred from homology"/>
<evidence type="ECO:0000313" key="11">
    <source>
        <dbReference type="Proteomes" id="UP000244189"/>
    </source>
</evidence>
<dbReference type="InterPro" id="IPR011662">
    <property type="entry name" value="Secretin/TonB_short_N"/>
</dbReference>
<organism evidence="10 11">
    <name type="scientific">Sphingomonas aurantiaca</name>
    <dbReference type="NCBI Taxonomy" id="185949"/>
    <lineage>
        <taxon>Bacteria</taxon>
        <taxon>Pseudomonadati</taxon>
        <taxon>Pseudomonadota</taxon>
        <taxon>Alphaproteobacteria</taxon>
        <taxon>Sphingomonadales</taxon>
        <taxon>Sphingomonadaceae</taxon>
        <taxon>Sphingomonas</taxon>
    </lineage>
</organism>
<dbReference type="NCBIfam" id="TIGR01782">
    <property type="entry name" value="TonB-Xanth-Caul"/>
    <property type="match status" value="1"/>
</dbReference>
<dbReference type="InterPro" id="IPR012910">
    <property type="entry name" value="Plug_dom"/>
</dbReference>
<name>A0A2T5GIC8_9SPHN</name>
<dbReference type="RefSeq" id="WP_107959338.1">
    <property type="nucleotide sequence ID" value="NZ_QAOG01000006.1"/>
</dbReference>
<dbReference type="Pfam" id="PF00593">
    <property type="entry name" value="TonB_dep_Rec_b-barrel"/>
    <property type="match status" value="1"/>
</dbReference>
<reference evidence="10 11" key="1">
    <citation type="submission" date="2018-04" db="EMBL/GenBank/DDBJ databases">
        <title>Genomic Encyclopedia of Type Strains, Phase III (KMG-III): the genomes of soil and plant-associated and newly described type strains.</title>
        <authorList>
            <person name="Whitman W."/>
        </authorList>
    </citation>
    <scope>NUCLEOTIDE SEQUENCE [LARGE SCALE GENOMIC DNA]</scope>
    <source>
        <strain evidence="10 11">MA101b</strain>
    </source>
</reference>
<keyword evidence="3" id="KW-0406">Ion transport</keyword>
<dbReference type="GO" id="GO:0009279">
    <property type="term" value="C:cell outer membrane"/>
    <property type="evidence" value="ECO:0007669"/>
    <property type="project" value="UniProtKB-SubCell"/>
</dbReference>
<dbReference type="SUPFAM" id="SSF56935">
    <property type="entry name" value="Porins"/>
    <property type="match status" value="1"/>
</dbReference>
<feature type="domain" description="Secretin/TonB short N-terminal" evidence="9">
    <location>
        <begin position="58"/>
        <end position="108"/>
    </location>
</feature>
<sequence length="998" mass="106290">MLRKIRLHLLLSSVSLAGFAGTPAPAQAAPSASRTFAFDLPAQALGDALLAFSRLTRLQLASSPAVLNGARSPRLQGRMTAADALARLTADSDLDGRIVDGTVTIARHKRFATAAAAAVAGDGASVQVSESAVEPQVVGGGDIVVTGYRESVAKAQQIKKNATGSQDVILAQDIAAFPDQNLAEALQRIPGVAITRDSGEGRQISLRGLGADFTRTQLNGMEVLTNTSSGLDSRSSVSRSRAFDYSIFASELFNKVVVEKSYAAEQDEGGIGGTVGLHTAKPFDFNRLTVVASAKGQMNQYTKTVTPRLVGLISERWGDFGVLASVAYSTADTVEFGYRNWNWSQINFGAANVGPAISAADRALLVNATGASRIWNSRAQTYATFFNKRERLGLTTALQYHPDDRTDLTLDVLYGKLNNDRTSGVIGAAGTNGIAANNVTGTQLLTGVSFDDFNDIVGASFDHVDMRTESKVTHDQTTFWQAALNGHTDLSSNLTVNFLGGWSRSTFDSRYAEVYLEAVGKSYAFTGLNTGSPRTSYGFDTTDASQWDLQGLETRADRIKSEFYNTKAELAWTIGSGSTIKAGAGFKRFTNSGWQRKVAPSYEGKPGIPDVPTTTLSNSTLAPYTIGDVAGTYALLGQPMTLTAGNTVAGTAYDLLENTYGAYLQYDLATELGTIGLRANFGVRYYHTDLGSSGTALVGSALVPVNVTNNYHGFLPAANLAFDLSRSVVFRLSGNRNLSRPALSDMRAAGTLNLASFGGTIAAGNPNLAPFKADSVEASLEYYDGKRGSLAIGAFYKHMDSYITSETRLVAYDTTGYPASLLPVGVDPSVLVNYTRPINGPGASIKGIELAAKRDFDFLPAPFDKLGVLGNVTIAEGSTDVFYAGVPVRLPLPTLSKFSSNATLYYDTDRWGVRGSVATRSRYRWGDGGNGNIGEYIKGTTNLDASAYVNLTHQVKLSLDVINITDEPIVQYADGTAKRVMTNTVSGRTVAFGGTMRF</sequence>
<evidence type="ECO:0000256" key="7">
    <source>
        <dbReference type="RuleBase" id="RU003357"/>
    </source>
</evidence>
<keyword evidence="6" id="KW-0998">Cell outer membrane</keyword>
<protein>
    <submittedName>
        <fullName evidence="10">TonB-dependent receptor</fullName>
    </submittedName>
</protein>
<evidence type="ECO:0000256" key="1">
    <source>
        <dbReference type="ARBA" id="ARBA00004442"/>
    </source>
</evidence>
<dbReference type="Gene3D" id="3.55.50.30">
    <property type="match status" value="1"/>
</dbReference>
<keyword evidence="3" id="KW-0410">Iron transport</keyword>
<dbReference type="InterPro" id="IPR000531">
    <property type="entry name" value="Beta-barrel_TonB"/>
</dbReference>
<evidence type="ECO:0000256" key="8">
    <source>
        <dbReference type="SAM" id="SignalP"/>
    </source>
</evidence>
<comment type="similarity">
    <text evidence="7">Belongs to the TonB-dependent receptor family.</text>
</comment>
<evidence type="ECO:0000313" key="10">
    <source>
        <dbReference type="EMBL" id="PTQ59071.1"/>
    </source>
</evidence>
<evidence type="ECO:0000256" key="2">
    <source>
        <dbReference type="ARBA" id="ARBA00022448"/>
    </source>
</evidence>
<keyword evidence="8" id="KW-0732">Signal</keyword>
<dbReference type="InterPro" id="IPR037066">
    <property type="entry name" value="Plug_dom_sf"/>
</dbReference>
<dbReference type="SMART" id="SM00965">
    <property type="entry name" value="STN"/>
    <property type="match status" value="1"/>
</dbReference>
<keyword evidence="5 7" id="KW-0472">Membrane</keyword>